<sequence>MRPRLHWITWRLLNRLPRQNLRDRLINAKPIATFVRDSTSSNQLQAHRGLKSLNLDTFDRLTLLHILYLSKRNGYFTDPSRTYVLSYPLTQYKWNHHDMVLILEGLLSLNQTNLSKEFLIHQLEKGHIESLYSTMALCMRKRNAELALAIFNFAAQNPERMDAGVFTGVIHCCACDELKHIRTAIRLFERMEREGFEPNYRTYGAILLAYARLNHWNEIHSLLEIVQMEKSTRELNKAISCAIVNSYHKSMYIAASKLFMMMLEGGMMPKDNHVWHAALSSSGRIANIKTLDAVTQSISSQNPVDKSLLCIIMSAYGYANKPEKAFDIFDRERDRIHEPNADIANALLTTCMRSESLDRVTQVIDYMKQNHIHWDLCTLNILLQICAIHGDFRQAEEYWRTAEETFHIRVDRQSYELLVQVYTQARAYDKVFKLWQDDRTCRRRGKSSLMLNCLIDACKEYKDIDTALKFLDEFQERGHVVSSFSQNRLISVFLACDQGSQALAYYHEIMLNEKNQTPHAVTALLKHYMSKNEYEKVMELYHFFISEPERLHFPLDAIYLYVAKAAALTGEHQVVLDVYKLAEQAGSSVVISARLGIELLESCKKANDWKSAVTLYDHLHPKLNQETAQHFYKQVLQVVASAGEYEEALNVNGGAWYRSRQTDVIEE</sequence>
<dbReference type="Gene3D" id="1.25.40.10">
    <property type="entry name" value="Tetratricopeptide repeat domain"/>
    <property type="match status" value="3"/>
</dbReference>
<reference evidence="3" key="2">
    <citation type="submission" date="2011-02" db="EMBL/GenBank/DDBJ databases">
        <authorList>
            <person name="MacLean D."/>
        </authorList>
    </citation>
    <scope>NUCLEOTIDE SEQUENCE</scope>
</reference>
<dbReference type="EMBL" id="FR824117">
    <property type="protein sequence ID" value="CCA19472.1"/>
    <property type="molecule type" value="Genomic_DNA"/>
</dbReference>
<dbReference type="Pfam" id="PF13812">
    <property type="entry name" value="PPR_3"/>
    <property type="match status" value="2"/>
</dbReference>
<evidence type="ECO:0000256" key="2">
    <source>
        <dbReference type="PROSITE-ProRule" id="PRU00708"/>
    </source>
</evidence>
<dbReference type="PROSITE" id="PS51375">
    <property type="entry name" value="PPR"/>
    <property type="match status" value="1"/>
</dbReference>
<evidence type="ECO:0000313" key="3">
    <source>
        <dbReference type="EMBL" id="CCA19472.1"/>
    </source>
</evidence>
<dbReference type="AlphaFoldDB" id="F0WE43"/>
<accession>F0WE43</accession>
<gene>
    <name evidence="3" type="primary">AlNc14C72G4904</name>
    <name evidence="3" type="ORF">ALNC14_056150</name>
</gene>
<proteinExistence type="predicted"/>
<dbReference type="NCBIfam" id="TIGR00756">
    <property type="entry name" value="PPR"/>
    <property type="match status" value="1"/>
</dbReference>
<organism evidence="3">
    <name type="scientific">Albugo laibachii Nc14</name>
    <dbReference type="NCBI Taxonomy" id="890382"/>
    <lineage>
        <taxon>Eukaryota</taxon>
        <taxon>Sar</taxon>
        <taxon>Stramenopiles</taxon>
        <taxon>Oomycota</taxon>
        <taxon>Peronosporomycetes</taxon>
        <taxon>Albuginales</taxon>
        <taxon>Albuginaceae</taxon>
        <taxon>Albugo</taxon>
    </lineage>
</organism>
<dbReference type="PANTHER" id="PTHR47447">
    <property type="entry name" value="OS03G0856100 PROTEIN"/>
    <property type="match status" value="1"/>
</dbReference>
<dbReference type="InterPro" id="IPR002885">
    <property type="entry name" value="PPR_rpt"/>
</dbReference>
<protein>
    <submittedName>
        <fullName evidence="3">Uncharacterized protein AlNc14C72G4904</fullName>
    </submittedName>
</protein>
<name>F0WE43_9STRA</name>
<feature type="repeat" description="PPR" evidence="2">
    <location>
        <begin position="162"/>
        <end position="198"/>
    </location>
</feature>
<dbReference type="PANTHER" id="PTHR47447:SF17">
    <property type="entry name" value="OS12G0638900 PROTEIN"/>
    <property type="match status" value="1"/>
</dbReference>
<dbReference type="Pfam" id="PF01535">
    <property type="entry name" value="PPR"/>
    <property type="match status" value="2"/>
</dbReference>
<dbReference type="InterPro" id="IPR011990">
    <property type="entry name" value="TPR-like_helical_dom_sf"/>
</dbReference>
<reference evidence="3" key="1">
    <citation type="journal article" date="2011" name="PLoS Biol.">
        <title>Gene gain and loss during evolution of obligate parasitism in the white rust pathogen of Arabidopsis thaliana.</title>
        <authorList>
            <person name="Kemen E."/>
            <person name="Gardiner A."/>
            <person name="Schultz-Larsen T."/>
            <person name="Kemen A.C."/>
            <person name="Balmuth A.L."/>
            <person name="Robert-Seilaniantz A."/>
            <person name="Bailey K."/>
            <person name="Holub E."/>
            <person name="Studholme D.J."/>
            <person name="Maclean D."/>
            <person name="Jones J.D."/>
        </authorList>
    </citation>
    <scope>NUCLEOTIDE SEQUENCE</scope>
</reference>
<dbReference type="HOGENOM" id="CLU_411859_0_0_1"/>
<evidence type="ECO:0000256" key="1">
    <source>
        <dbReference type="ARBA" id="ARBA00022737"/>
    </source>
</evidence>
<keyword evidence="1" id="KW-0677">Repeat</keyword>